<organism evidence="2 3">
    <name type="scientific">Sandarakinorhabdus fusca</name>
    <dbReference type="NCBI Taxonomy" id="1439888"/>
    <lineage>
        <taxon>Bacteria</taxon>
        <taxon>Pseudomonadati</taxon>
        <taxon>Pseudomonadota</taxon>
        <taxon>Alphaproteobacteria</taxon>
        <taxon>Sphingomonadales</taxon>
        <taxon>Sphingosinicellaceae</taxon>
        <taxon>Sandarakinorhabdus</taxon>
    </lineage>
</organism>
<dbReference type="NCBIfam" id="TIGR02595">
    <property type="entry name" value="PEP_CTERM"/>
    <property type="match status" value="1"/>
</dbReference>
<accession>A0A7C9LGQ7</accession>
<gene>
    <name evidence="2" type="ORF">F3168_10275</name>
</gene>
<reference evidence="2 3" key="1">
    <citation type="submission" date="2019-09" db="EMBL/GenBank/DDBJ databases">
        <title>Polymorphobacter sp. isolated from a lake in China.</title>
        <authorList>
            <person name="Liu Z."/>
        </authorList>
    </citation>
    <scope>NUCLEOTIDE SEQUENCE [LARGE SCALE GENOMIC DNA]</scope>
    <source>
        <strain evidence="2 3">D40P</strain>
    </source>
</reference>
<name>A0A7C9LGQ7_9SPHN</name>
<feature type="domain" description="Ice-binding protein C-terminal" evidence="1">
    <location>
        <begin position="154"/>
        <end position="177"/>
    </location>
</feature>
<sequence>MVNNISAVYTMNAVVAKDSPVLVLGNAYIQPGLSGSFSFVSTSDITISGPGLITTTYAAGSNLLSGTFSGGNVVTNRFGSSGASFASGINGSDISFTSDFLTIDAMAQLDRATSLTAIAPTAFTAANGALRSFRAVTGGQFSAEPNPIPAAEIVPEPASWAMLIAGFSLVGVAMRRRKRALVA</sequence>
<comment type="caution">
    <text evidence="2">The sequence shown here is derived from an EMBL/GenBank/DDBJ whole genome shotgun (WGS) entry which is preliminary data.</text>
</comment>
<protein>
    <submittedName>
        <fullName evidence="2">PEPxxWA-CTERM sorting domain-containing protein</fullName>
    </submittedName>
</protein>
<dbReference type="InterPro" id="IPR013424">
    <property type="entry name" value="Ice-binding_C"/>
</dbReference>
<evidence type="ECO:0000259" key="1">
    <source>
        <dbReference type="Pfam" id="PF07589"/>
    </source>
</evidence>
<evidence type="ECO:0000313" key="3">
    <source>
        <dbReference type="Proteomes" id="UP000481327"/>
    </source>
</evidence>
<proteinExistence type="predicted"/>
<keyword evidence="3" id="KW-1185">Reference proteome</keyword>
<dbReference type="OrthoDB" id="7595792at2"/>
<dbReference type="AlphaFoldDB" id="A0A7C9LGQ7"/>
<dbReference type="Pfam" id="PF07589">
    <property type="entry name" value="PEP-CTERM"/>
    <property type="match status" value="1"/>
</dbReference>
<evidence type="ECO:0000313" key="2">
    <source>
        <dbReference type="EMBL" id="MQT17647.1"/>
    </source>
</evidence>
<dbReference type="NCBIfam" id="NF035944">
    <property type="entry name" value="PEPxxWA-CTERM"/>
    <property type="match status" value="1"/>
</dbReference>
<dbReference type="EMBL" id="WIOL01000003">
    <property type="protein sequence ID" value="MQT17647.1"/>
    <property type="molecule type" value="Genomic_DNA"/>
</dbReference>
<dbReference type="Proteomes" id="UP000481327">
    <property type="component" value="Unassembled WGS sequence"/>
</dbReference>